<dbReference type="InterPro" id="IPR025478">
    <property type="entry name" value="COP23"/>
</dbReference>
<dbReference type="Proteomes" id="UP001232992">
    <property type="component" value="Unassembled WGS sequence"/>
</dbReference>
<comment type="caution">
    <text evidence="1">The sequence shown here is derived from an EMBL/GenBank/DDBJ whole genome shotgun (WGS) entry which is preliminary data.</text>
</comment>
<name>A0ABT7BTX1_9CYAN</name>
<gene>
    <name evidence="1" type="ORF">PMH09_04890</name>
</gene>
<dbReference type="RefSeq" id="WP_283757177.1">
    <property type="nucleotide sequence ID" value="NZ_JAQOSQ010000003.1"/>
</dbReference>
<proteinExistence type="predicted"/>
<evidence type="ECO:0000313" key="2">
    <source>
        <dbReference type="Proteomes" id="UP001232992"/>
    </source>
</evidence>
<accession>A0ABT7BTX1</accession>
<evidence type="ECO:0000313" key="1">
    <source>
        <dbReference type="EMBL" id="MDJ1182525.1"/>
    </source>
</evidence>
<sequence length="225" mass="25244">MLNTYLNRLIHFSAIAISVSATLSPAQSRDLPVDTQPAPAEPTDGVVVEIQPRFTCETNGGYPTVMYRPVSQPDRVYAWATPIELGGGWTPERRCMEISRRLEFYRPDGLLQLQTGRENGYNTVCATTQADDRCRIVFTVPPGENPEFIRDRVFENLAIADRGETTQPVSTFVEGKPTQTWLELLGQLSDLDRSENTRTGDLHRDRIELRPFLDPADGGTGQYLK</sequence>
<keyword evidence="2" id="KW-1185">Reference proteome</keyword>
<organism evidence="1 2">
    <name type="scientific">Roseofilum casamattae BLCC-M143</name>
    <dbReference type="NCBI Taxonomy" id="3022442"/>
    <lineage>
        <taxon>Bacteria</taxon>
        <taxon>Bacillati</taxon>
        <taxon>Cyanobacteriota</taxon>
        <taxon>Cyanophyceae</taxon>
        <taxon>Desertifilales</taxon>
        <taxon>Desertifilaceae</taxon>
        <taxon>Roseofilum</taxon>
        <taxon>Roseofilum casamattae</taxon>
    </lineage>
</organism>
<dbReference type="EMBL" id="JAQOSQ010000003">
    <property type="protein sequence ID" value="MDJ1182525.1"/>
    <property type="molecule type" value="Genomic_DNA"/>
</dbReference>
<protein>
    <submittedName>
        <fullName evidence="1">COP23 domain-containing protein</fullName>
    </submittedName>
</protein>
<reference evidence="1 2" key="1">
    <citation type="submission" date="2023-01" db="EMBL/GenBank/DDBJ databases">
        <title>Novel diversity within Roseofilum (Cyanobacteria; Desertifilaceae) from marine benthic mats with descriptions of four novel species.</title>
        <authorList>
            <person name="Wang Y."/>
            <person name="Berthold D.E."/>
            <person name="Hu J."/>
            <person name="Lefler F.W."/>
            <person name="Laughinghouse H.D. IV."/>
        </authorList>
    </citation>
    <scope>NUCLEOTIDE SEQUENCE [LARGE SCALE GENOMIC DNA]</scope>
    <source>
        <strain evidence="1 2">BLCC-M143</strain>
    </source>
</reference>
<dbReference type="Pfam" id="PF14218">
    <property type="entry name" value="COP23"/>
    <property type="match status" value="1"/>
</dbReference>